<accession>A0ABN8R1W1</accession>
<dbReference type="InterPro" id="IPR007743">
    <property type="entry name" value="Immunity-related_GTPase-like"/>
</dbReference>
<feature type="domain" description="IRG-type G" evidence="6">
    <location>
        <begin position="46"/>
        <end position="231"/>
    </location>
</feature>
<keyword evidence="5" id="KW-0812">Transmembrane</keyword>
<feature type="transmembrane region" description="Helical" evidence="5">
    <location>
        <begin position="344"/>
        <end position="365"/>
    </location>
</feature>
<dbReference type="Gene3D" id="3.40.50.300">
    <property type="entry name" value="P-loop containing nucleotide triphosphate hydrolases"/>
    <property type="match status" value="1"/>
</dbReference>
<reference evidence="7 8" key="1">
    <citation type="submission" date="2022-05" db="EMBL/GenBank/DDBJ databases">
        <authorList>
            <consortium name="Genoscope - CEA"/>
            <person name="William W."/>
        </authorList>
    </citation>
    <scope>NUCLEOTIDE SEQUENCE [LARGE SCALE GENOMIC DNA]</scope>
</reference>
<dbReference type="InterPro" id="IPR027417">
    <property type="entry name" value="P-loop_NTPase"/>
</dbReference>
<keyword evidence="8" id="KW-1185">Reference proteome</keyword>
<comment type="similarity">
    <text evidence="1">Belongs to the TRAFAC class dynamin-like GTPase superfamily. IRG family.</text>
</comment>
<evidence type="ECO:0000256" key="4">
    <source>
        <dbReference type="ARBA" id="ARBA00023134"/>
    </source>
</evidence>
<keyword evidence="3" id="KW-0378">Hydrolase</keyword>
<comment type="caution">
    <text evidence="7">The sequence shown here is derived from an EMBL/GenBank/DDBJ whole genome shotgun (WGS) entry which is preliminary data.</text>
</comment>
<dbReference type="PANTHER" id="PTHR32341">
    <property type="entry name" value="INTERFERON-INDUCIBLE GTPASE"/>
    <property type="match status" value="1"/>
</dbReference>
<organism evidence="7 8">
    <name type="scientific">Porites lobata</name>
    <dbReference type="NCBI Taxonomy" id="104759"/>
    <lineage>
        <taxon>Eukaryota</taxon>
        <taxon>Metazoa</taxon>
        <taxon>Cnidaria</taxon>
        <taxon>Anthozoa</taxon>
        <taxon>Hexacorallia</taxon>
        <taxon>Scleractinia</taxon>
        <taxon>Fungiina</taxon>
        <taxon>Poritidae</taxon>
        <taxon>Porites</taxon>
    </lineage>
</organism>
<gene>
    <name evidence="7" type="ORF">PLOB_00012889</name>
</gene>
<dbReference type="Proteomes" id="UP001159405">
    <property type="component" value="Unassembled WGS sequence"/>
</dbReference>
<evidence type="ECO:0000259" key="6">
    <source>
        <dbReference type="PROSITE" id="PS51716"/>
    </source>
</evidence>
<dbReference type="PROSITE" id="PS51716">
    <property type="entry name" value="G_IRG"/>
    <property type="match status" value="1"/>
</dbReference>
<keyword evidence="5" id="KW-1133">Transmembrane helix</keyword>
<sequence>MSKAGIENLDNDIDTAFSEFNDYVKQHGVEGIDKFLEDALEKWKQVDINIAVVGNSGSGKSSFINTVRGYEFDDEQGAAEVGEEKSTTTVPTAYPHPKNSQIIFWDLPGMGDIQNPDLKTYCKKVQLETYDAFLIVTCTRFSSNDLHLAQEIKRSLNKHFFFIRTKIDVSVQSGKMRKKVFDENVMLEETRSRCSEVLGDLLSSKQDIFLISNHYPKEWDFPKLTEAILDAMPKYKQESLTLALKSFSPEIIRRKVKTLKRRTWKSAFKSAVVGAIPLPAVSAVYDANLIIDEINMYRTTLGLPKEWSEEFTKLHSATKETTAKLTALLASYVVSSVAEEYARFIPFIGTGIAGGISFATTLAFLRYYLKKGEDAALLALQEAVEKLPRN</sequence>
<keyword evidence="2" id="KW-0547">Nucleotide-binding</keyword>
<dbReference type="InterPro" id="IPR051515">
    <property type="entry name" value="IRG"/>
</dbReference>
<dbReference type="Pfam" id="PF05049">
    <property type="entry name" value="IIGP"/>
    <property type="match status" value="1"/>
</dbReference>
<evidence type="ECO:0000256" key="1">
    <source>
        <dbReference type="ARBA" id="ARBA00005429"/>
    </source>
</evidence>
<dbReference type="PANTHER" id="PTHR32341:SF10">
    <property type="entry name" value="INTERFERON-INDUCIBLE GTPASE 5"/>
    <property type="match status" value="1"/>
</dbReference>
<protein>
    <recommendedName>
        <fullName evidence="6">IRG-type G domain-containing protein</fullName>
    </recommendedName>
</protein>
<evidence type="ECO:0000313" key="8">
    <source>
        <dbReference type="Proteomes" id="UP001159405"/>
    </source>
</evidence>
<name>A0ABN8R1W1_9CNID</name>
<dbReference type="EMBL" id="CALNXK010000172">
    <property type="protein sequence ID" value="CAH3172366.1"/>
    <property type="molecule type" value="Genomic_DNA"/>
</dbReference>
<dbReference type="SUPFAM" id="SSF52540">
    <property type="entry name" value="P-loop containing nucleoside triphosphate hydrolases"/>
    <property type="match status" value="1"/>
</dbReference>
<proteinExistence type="inferred from homology"/>
<evidence type="ECO:0000256" key="3">
    <source>
        <dbReference type="ARBA" id="ARBA00022801"/>
    </source>
</evidence>
<evidence type="ECO:0000313" key="7">
    <source>
        <dbReference type="EMBL" id="CAH3172366.1"/>
    </source>
</evidence>
<keyword evidence="4" id="KW-0342">GTP-binding</keyword>
<evidence type="ECO:0000256" key="5">
    <source>
        <dbReference type="SAM" id="Phobius"/>
    </source>
</evidence>
<dbReference type="InterPro" id="IPR030385">
    <property type="entry name" value="G_IRG_dom"/>
</dbReference>
<evidence type="ECO:0000256" key="2">
    <source>
        <dbReference type="ARBA" id="ARBA00022741"/>
    </source>
</evidence>
<keyword evidence="5" id="KW-0472">Membrane</keyword>